<dbReference type="CDD" id="cd05233">
    <property type="entry name" value="SDR_c"/>
    <property type="match status" value="1"/>
</dbReference>
<dbReference type="Proteomes" id="UP000567922">
    <property type="component" value="Unassembled WGS sequence"/>
</dbReference>
<sequence>MEFSGAAAKSTATGRVAVVTGAAGGIGAALAQRLAQNGARVAITDVNADKLASTAARLTQDHPGAIFAQAGDASSERDLSSLIAETESQFGPVEMFFANAGVGGGVGLDASEHEWGQAIQVNVLGHVRAARLLVPRWIERGGGYFVSTASAAGLITQLGSATYAVSKHGAVAFAEWLAVTYGKQGIKVSCLCPMGVNTDMLTGGDGNSAGAVAQVSAKAVTEAGTVLEPLEVAGIVLDAIRDERFLILPHPEVLDFFQRKTSDYDRWIRGMRRYQEAVA</sequence>
<dbReference type="Gene3D" id="3.40.50.720">
    <property type="entry name" value="NAD(P)-binding Rossmann-like Domain"/>
    <property type="match status" value="1"/>
</dbReference>
<evidence type="ECO:0000313" key="4">
    <source>
        <dbReference type="Proteomes" id="UP000567922"/>
    </source>
</evidence>
<name>A0A839RJW8_9ACTN</name>
<evidence type="ECO:0000313" key="3">
    <source>
        <dbReference type="EMBL" id="MBB3036474.1"/>
    </source>
</evidence>
<evidence type="ECO:0000256" key="1">
    <source>
        <dbReference type="ARBA" id="ARBA00006484"/>
    </source>
</evidence>
<dbReference type="InterPro" id="IPR002347">
    <property type="entry name" value="SDR_fam"/>
</dbReference>
<comment type="similarity">
    <text evidence="1">Belongs to the short-chain dehydrogenases/reductases (SDR) family.</text>
</comment>
<gene>
    <name evidence="3" type="ORF">FHU29_000908</name>
</gene>
<comment type="caution">
    <text evidence="3">The sequence shown here is derived from an EMBL/GenBank/DDBJ whole genome shotgun (WGS) entry which is preliminary data.</text>
</comment>
<protein>
    <submittedName>
        <fullName evidence="3">NAD(P)-dependent dehydrogenase (Short-subunit alcohol dehydrogenase family)</fullName>
    </submittedName>
</protein>
<dbReference type="GO" id="GO:0016491">
    <property type="term" value="F:oxidoreductase activity"/>
    <property type="evidence" value="ECO:0007669"/>
    <property type="project" value="UniProtKB-KW"/>
</dbReference>
<evidence type="ECO:0000256" key="2">
    <source>
        <dbReference type="ARBA" id="ARBA00023002"/>
    </source>
</evidence>
<dbReference type="RefSeq" id="WP_064441593.1">
    <property type="nucleotide sequence ID" value="NZ_BDDI01000015.1"/>
</dbReference>
<accession>A0A839RJW8</accession>
<dbReference type="PRINTS" id="PR00081">
    <property type="entry name" value="GDHRDH"/>
</dbReference>
<dbReference type="PANTHER" id="PTHR43180">
    <property type="entry name" value="3-OXOACYL-(ACYL-CARRIER-PROTEIN) REDUCTASE (AFU_ORTHOLOGUE AFUA_6G11210)"/>
    <property type="match status" value="1"/>
</dbReference>
<dbReference type="OrthoDB" id="210852at2"/>
<keyword evidence="2" id="KW-0560">Oxidoreductase</keyword>
<dbReference type="SUPFAM" id="SSF51735">
    <property type="entry name" value="NAD(P)-binding Rossmann-fold domains"/>
    <property type="match status" value="1"/>
</dbReference>
<dbReference type="InterPro" id="IPR036291">
    <property type="entry name" value="NAD(P)-bd_dom_sf"/>
</dbReference>
<keyword evidence="4" id="KW-1185">Reference proteome</keyword>
<dbReference type="PANTHER" id="PTHR43180:SF66">
    <property type="entry name" value="SHORT-CHAIN DEHYDROGENASE_REDUCTASE FAMILY PROTEIN"/>
    <property type="match status" value="1"/>
</dbReference>
<dbReference type="EMBL" id="JACHWS010000001">
    <property type="protein sequence ID" value="MBB3036474.1"/>
    <property type="molecule type" value="Genomic_DNA"/>
</dbReference>
<reference evidence="3 4" key="1">
    <citation type="submission" date="2020-08" db="EMBL/GenBank/DDBJ databases">
        <title>Sequencing the genomes of 1000 actinobacteria strains.</title>
        <authorList>
            <person name="Klenk H.-P."/>
        </authorList>
    </citation>
    <scope>NUCLEOTIDE SEQUENCE [LARGE SCALE GENOMIC DNA]</scope>
    <source>
        <strain evidence="3 4">DSM 45258</strain>
    </source>
</reference>
<dbReference type="InterPro" id="IPR020904">
    <property type="entry name" value="Sc_DH/Rdtase_CS"/>
</dbReference>
<dbReference type="PROSITE" id="PS00061">
    <property type="entry name" value="ADH_SHORT"/>
    <property type="match status" value="1"/>
</dbReference>
<dbReference type="Pfam" id="PF00106">
    <property type="entry name" value="adh_short"/>
    <property type="match status" value="1"/>
</dbReference>
<proteinExistence type="inferred from homology"/>
<organism evidence="3 4">
    <name type="scientific">Hoyosella altamirensis</name>
    <dbReference type="NCBI Taxonomy" id="616997"/>
    <lineage>
        <taxon>Bacteria</taxon>
        <taxon>Bacillati</taxon>
        <taxon>Actinomycetota</taxon>
        <taxon>Actinomycetes</taxon>
        <taxon>Mycobacteriales</taxon>
        <taxon>Hoyosellaceae</taxon>
        <taxon>Hoyosella</taxon>
    </lineage>
</organism>
<dbReference type="AlphaFoldDB" id="A0A839RJW8"/>